<gene>
    <name evidence="2" type="ORF">ATEIFO6365_0011001900</name>
</gene>
<evidence type="ECO:0000313" key="2">
    <source>
        <dbReference type="EMBL" id="GFF19760.1"/>
    </source>
</evidence>
<organism evidence="2 4">
    <name type="scientific">Aspergillus terreus</name>
    <dbReference type="NCBI Taxonomy" id="33178"/>
    <lineage>
        <taxon>Eukaryota</taxon>
        <taxon>Fungi</taxon>
        <taxon>Dikarya</taxon>
        <taxon>Ascomycota</taxon>
        <taxon>Pezizomycotina</taxon>
        <taxon>Eurotiomycetes</taxon>
        <taxon>Eurotiomycetidae</taxon>
        <taxon>Eurotiales</taxon>
        <taxon>Aspergillaceae</taxon>
        <taxon>Aspergillus</taxon>
        <taxon>Aspergillus subgen. Circumdati</taxon>
    </lineage>
</organism>
<name>A0A5M3YXZ6_ASPTE</name>
<reference evidence="3" key="1">
    <citation type="journal article" date="2020" name="Angew. Chem. Int. Ed. Engl.">
        <title>Collaborative biosynthesis of a class of bioactive azaphilones by two separate gene clusters containing four PKS/NRPSs with transcriptional cosstalk in fungi.</title>
        <authorList>
            <person name="Huang X."/>
            <person name="Zhang W."/>
            <person name="Tang S."/>
            <person name="Wei S."/>
            <person name="Lu X."/>
        </authorList>
    </citation>
    <scope>NUCLEOTIDE SEQUENCE</scope>
    <source>
        <strain evidence="3">ATEG_03636</strain>
    </source>
</reference>
<dbReference type="OrthoDB" id="3450745at2759"/>
<dbReference type="AlphaFoldDB" id="A0A5M3YXZ6"/>
<evidence type="ECO:0000313" key="3">
    <source>
        <dbReference type="EMBL" id="QHF16726.1"/>
    </source>
</evidence>
<feature type="signal peptide" evidence="1">
    <location>
        <begin position="1"/>
        <end position="19"/>
    </location>
</feature>
<dbReference type="Proteomes" id="UP000452235">
    <property type="component" value="Unassembled WGS sequence"/>
</dbReference>
<accession>A0A5M3YXZ6</accession>
<protein>
    <submittedName>
        <fullName evidence="2">Uncharacterized protein</fullName>
    </submittedName>
</protein>
<dbReference type="VEuPathDB" id="FungiDB:ATEG_03636"/>
<proteinExistence type="predicted"/>
<feature type="chain" id="PRO_5040005488" evidence="1">
    <location>
        <begin position="20"/>
        <end position="212"/>
    </location>
</feature>
<keyword evidence="4" id="KW-1185">Reference proteome</keyword>
<keyword evidence="1" id="KW-0732">Signal</keyword>
<evidence type="ECO:0000256" key="1">
    <source>
        <dbReference type="SAM" id="SignalP"/>
    </source>
</evidence>
<dbReference type="EMBL" id="MN781586">
    <property type="protein sequence ID" value="QHF16726.1"/>
    <property type="molecule type" value="Genomic_DNA"/>
</dbReference>
<dbReference type="EMBL" id="BLJY01000011">
    <property type="protein sequence ID" value="GFF19760.1"/>
    <property type="molecule type" value="Genomic_DNA"/>
</dbReference>
<evidence type="ECO:0000313" key="4">
    <source>
        <dbReference type="Proteomes" id="UP000452235"/>
    </source>
</evidence>
<reference evidence="2 4" key="2">
    <citation type="submission" date="2020-01" db="EMBL/GenBank/DDBJ databases">
        <title>Aspergillus terreus IFO 6365 whole genome shotgun sequence.</title>
        <authorList>
            <person name="Kanamasa S."/>
            <person name="Takahashi H."/>
        </authorList>
    </citation>
    <scope>NUCLEOTIDE SEQUENCE [LARGE SCALE GENOMIC DNA]</scope>
    <source>
        <strain evidence="2 4">IFO 6365</strain>
    </source>
</reference>
<sequence length="212" mass="22615">MQLLTIVCTSLAAGIMATATPTSLPPCSMVDRPCKCPPGTTFKNLTTYGVIGAPARDVQDIMGSFFDLQFQGGLVPSSTKGKDNVPGAVRSFNFSGPAGYYVISEQLTRWKTSPDGSFNQQYQQSPKPPVVQVPGAGAYHGGWTSIVGQQTVVRNETAIAWKNWRCETGETFPSATSHEGGITNTSAVLEKQGKLTGVSIAAFTIFNEVRDD</sequence>